<dbReference type="RefSeq" id="WP_242709334.1">
    <property type="nucleotide sequence ID" value="NZ_JALDAX010000003.1"/>
</dbReference>
<name>A0ABS9XE55_9ACTN</name>
<comment type="caution">
    <text evidence="1">The sequence shown here is derived from an EMBL/GenBank/DDBJ whole genome shotgun (WGS) entry which is preliminary data.</text>
</comment>
<evidence type="ECO:0000313" key="2">
    <source>
        <dbReference type="Proteomes" id="UP001165270"/>
    </source>
</evidence>
<dbReference type="EMBL" id="JALDAX010000003">
    <property type="protein sequence ID" value="MCI3240265.1"/>
    <property type="molecule type" value="Genomic_DNA"/>
</dbReference>
<protein>
    <submittedName>
        <fullName evidence="1">DUF6233 domain-containing protein</fullName>
    </submittedName>
</protein>
<proteinExistence type="predicted"/>
<evidence type="ECO:0000313" key="1">
    <source>
        <dbReference type="EMBL" id="MCI3240265.1"/>
    </source>
</evidence>
<dbReference type="InterPro" id="IPR046200">
    <property type="entry name" value="DUF6233"/>
</dbReference>
<reference evidence="1" key="1">
    <citation type="submission" date="2022-03" db="EMBL/GenBank/DDBJ databases">
        <title>Streptomyces 7R015 and 7R016 isolated from Barleria lupulina in Thailand.</title>
        <authorList>
            <person name="Kanchanasin P."/>
            <person name="Phongsopitanun W."/>
            <person name="Tanasupawat S."/>
        </authorList>
    </citation>
    <scope>NUCLEOTIDE SEQUENCE</scope>
    <source>
        <strain evidence="1">7R016</strain>
    </source>
</reference>
<organism evidence="1 2">
    <name type="scientific">Streptomyces spinosisporus</name>
    <dbReference type="NCBI Taxonomy" id="2927582"/>
    <lineage>
        <taxon>Bacteria</taxon>
        <taxon>Bacillati</taxon>
        <taxon>Actinomycetota</taxon>
        <taxon>Actinomycetes</taxon>
        <taxon>Kitasatosporales</taxon>
        <taxon>Streptomycetaceae</taxon>
        <taxon>Streptomyces</taxon>
    </lineage>
</organism>
<gene>
    <name evidence="1" type="ORF">MQN93_11075</name>
</gene>
<keyword evidence="2" id="KW-1185">Reference proteome</keyword>
<dbReference type="Pfam" id="PF19746">
    <property type="entry name" value="DUF6233"/>
    <property type="match status" value="1"/>
</dbReference>
<sequence>MTGSARFKIVHKVSGGGEEYATVHQRGCTVDSGERRWIDAHEAWVALSDGVPGCAYCRPDDVLGFDDD</sequence>
<accession>A0ABS9XE55</accession>
<dbReference type="Proteomes" id="UP001165270">
    <property type="component" value="Unassembled WGS sequence"/>
</dbReference>